<feature type="region of interest" description="Disordered" evidence="1">
    <location>
        <begin position="234"/>
        <end position="261"/>
    </location>
</feature>
<accession>A0A2P2DVM2</accession>
<gene>
    <name evidence="2" type="ORF">LPTSP4_01920</name>
</gene>
<name>A0A2P2DVM2_9LEPT</name>
<keyword evidence="3" id="KW-1185">Reference proteome</keyword>
<reference evidence="2 3" key="1">
    <citation type="submission" date="2018-02" db="EMBL/GenBank/DDBJ databases">
        <title>Novel Leptospira species isolated from soil and water in Japan.</title>
        <authorList>
            <person name="Nakao R."/>
            <person name="Masuzawa T."/>
        </authorList>
    </citation>
    <scope>NUCLEOTIDE SEQUENCE [LARGE SCALE GENOMIC DNA]</scope>
    <source>
        <strain evidence="2 3">YH101</strain>
    </source>
</reference>
<dbReference type="RefSeq" id="WP_108972789.1">
    <property type="nucleotide sequence ID" value="NZ_BFBB01000002.1"/>
</dbReference>
<evidence type="ECO:0000313" key="3">
    <source>
        <dbReference type="Proteomes" id="UP000245133"/>
    </source>
</evidence>
<dbReference type="Proteomes" id="UP000245133">
    <property type="component" value="Unassembled WGS sequence"/>
</dbReference>
<evidence type="ECO:0000256" key="1">
    <source>
        <dbReference type="SAM" id="MobiDB-lite"/>
    </source>
</evidence>
<comment type="caution">
    <text evidence="2">The sequence shown here is derived from an EMBL/GenBank/DDBJ whole genome shotgun (WGS) entry which is preliminary data.</text>
</comment>
<evidence type="ECO:0000313" key="2">
    <source>
        <dbReference type="EMBL" id="GBF48692.1"/>
    </source>
</evidence>
<dbReference type="AlphaFoldDB" id="A0A2P2DVM2"/>
<dbReference type="OrthoDB" id="341948at2"/>
<feature type="compositionally biased region" description="Basic and acidic residues" evidence="1">
    <location>
        <begin position="250"/>
        <end position="260"/>
    </location>
</feature>
<dbReference type="EMBL" id="BFBB01000002">
    <property type="protein sequence ID" value="GBF48692.1"/>
    <property type="molecule type" value="Genomic_DNA"/>
</dbReference>
<proteinExistence type="predicted"/>
<organism evidence="2 3">
    <name type="scientific">Leptospira ryugenii</name>
    <dbReference type="NCBI Taxonomy" id="1917863"/>
    <lineage>
        <taxon>Bacteria</taxon>
        <taxon>Pseudomonadati</taxon>
        <taxon>Spirochaetota</taxon>
        <taxon>Spirochaetia</taxon>
        <taxon>Leptospirales</taxon>
        <taxon>Leptospiraceae</taxon>
        <taxon>Leptospira</taxon>
    </lineage>
</organism>
<sequence>MPENAKKVLEKVGQGEYEFTSYGEFLCYFHAHIDIFKRLLKAKNVEANKADALVKSTKAYMTANVKKTDHFFEHLPNFASMLGVPQNEIQNYLNTNFIEVLGRVKDKLKQQELEKQEQGVQYNSILEEIVEGLQVTLPADLRFADKGILIVLENTKTGEMIEPQGLMAESAKAALSVSGLAPTEKSNPPSLTEALASANAPPQVVKKVSVVNAPEKSILQEIVESFGDQLTGEKLNIQIGPPGGESQIEDTPKPKQKSSEEEYEIEDLEFEEETNQTTETIPDMELSFEDTETEGDLPIPEIQDPMLDLVKTFTVKSYLELSQMIGSFQQKNDQVGYQNWLRSQGELEKTVVAFRTQLMKEQKGEPVDWPNIFAGIISKTQFQEPSLDILLKNTRNYQWVKLTLDRAIIELKKGSPDFVNLVRLAWPHIQKAFLDVPNFDLVQRTLKGILSRVNDENHKKEFTRIFSMAINFLQSKYQV</sequence>
<protein>
    <submittedName>
        <fullName evidence="2">Uncharacterized protein</fullName>
    </submittedName>
</protein>